<evidence type="ECO:0000313" key="2">
    <source>
        <dbReference type="EMBL" id="KAL1138125.1"/>
    </source>
</evidence>
<name>A0ABD0YQ71_9HEMI</name>
<organism evidence="2 3">
    <name type="scientific">Ranatra chinensis</name>
    <dbReference type="NCBI Taxonomy" id="642074"/>
    <lineage>
        <taxon>Eukaryota</taxon>
        <taxon>Metazoa</taxon>
        <taxon>Ecdysozoa</taxon>
        <taxon>Arthropoda</taxon>
        <taxon>Hexapoda</taxon>
        <taxon>Insecta</taxon>
        <taxon>Pterygota</taxon>
        <taxon>Neoptera</taxon>
        <taxon>Paraneoptera</taxon>
        <taxon>Hemiptera</taxon>
        <taxon>Heteroptera</taxon>
        <taxon>Panheteroptera</taxon>
        <taxon>Nepomorpha</taxon>
        <taxon>Nepidae</taxon>
        <taxon>Ranatrinae</taxon>
        <taxon>Ranatra</taxon>
    </lineage>
</organism>
<evidence type="ECO:0000313" key="3">
    <source>
        <dbReference type="Proteomes" id="UP001558652"/>
    </source>
</evidence>
<dbReference type="Proteomes" id="UP001558652">
    <property type="component" value="Unassembled WGS sequence"/>
</dbReference>
<dbReference type="AlphaFoldDB" id="A0ABD0YQ71"/>
<sequence>MTCSSPREVIGLYRRLLRYSRQLKYTSKGYFVNRIQTEFRKNQAIESKEEIKFLFEVNIPFFWRTNLGHNVIDKRIESFKNYNWNQMSHEKLVQLQKISKQLLEDMHSLWSSFCI</sequence>
<proteinExistence type="predicted"/>
<dbReference type="InterPro" id="IPR008011">
    <property type="entry name" value="Complex1_LYR_dom"/>
</dbReference>
<accession>A0ABD0YQ71</accession>
<dbReference type="Pfam" id="PF05347">
    <property type="entry name" value="Complex1_LYR"/>
    <property type="match status" value="1"/>
</dbReference>
<reference evidence="2 3" key="1">
    <citation type="submission" date="2024-07" db="EMBL/GenBank/DDBJ databases">
        <title>Chromosome-level genome assembly of the water stick insect Ranatra chinensis (Heteroptera: Nepidae).</title>
        <authorList>
            <person name="Liu X."/>
        </authorList>
    </citation>
    <scope>NUCLEOTIDE SEQUENCE [LARGE SCALE GENOMIC DNA]</scope>
    <source>
        <strain evidence="2">Cailab_2021Rc</strain>
        <tissue evidence="2">Muscle</tissue>
    </source>
</reference>
<evidence type="ECO:0000259" key="1">
    <source>
        <dbReference type="Pfam" id="PF05347"/>
    </source>
</evidence>
<keyword evidence="3" id="KW-1185">Reference proteome</keyword>
<protein>
    <recommendedName>
        <fullName evidence="1">Complex 1 LYR protein domain-containing protein</fullName>
    </recommendedName>
</protein>
<dbReference type="EMBL" id="JBFDAA010000004">
    <property type="protein sequence ID" value="KAL1138125.1"/>
    <property type="molecule type" value="Genomic_DNA"/>
</dbReference>
<feature type="domain" description="Complex 1 LYR protein" evidence="1">
    <location>
        <begin position="7"/>
        <end position="56"/>
    </location>
</feature>
<gene>
    <name evidence="2" type="ORF">AAG570_009817</name>
</gene>
<comment type="caution">
    <text evidence="2">The sequence shown here is derived from an EMBL/GenBank/DDBJ whole genome shotgun (WGS) entry which is preliminary data.</text>
</comment>